<dbReference type="CDD" id="cd05569">
    <property type="entry name" value="PTS_IIB_fructose"/>
    <property type="match status" value="1"/>
</dbReference>
<dbReference type="RefSeq" id="WP_006907254.1">
    <property type="nucleotide sequence ID" value="NZ_GG665867.1"/>
</dbReference>
<dbReference type="PANTHER" id="PTHR30505">
    <property type="entry name" value="FRUCTOSE-LIKE PERMEASE"/>
    <property type="match status" value="1"/>
</dbReference>
<keyword evidence="18" id="KW-1185">Reference proteome</keyword>
<dbReference type="FunFam" id="3.40.930.10:FF:000009">
    <property type="entry name" value="PTS system, fructose specific IIABC component"/>
    <property type="match status" value="1"/>
</dbReference>
<feature type="domain" description="PTS EIIA type-2" evidence="14">
    <location>
        <begin position="5"/>
        <end position="149"/>
    </location>
</feature>
<feature type="transmembrane region" description="Helical" evidence="13">
    <location>
        <begin position="673"/>
        <end position="693"/>
    </location>
</feature>
<dbReference type="AlphaFoldDB" id="C4GDV3"/>
<dbReference type="HOGENOM" id="CLU_013155_1_0_9"/>
<feature type="transmembrane region" description="Helical" evidence="13">
    <location>
        <begin position="508"/>
        <end position="529"/>
    </location>
</feature>
<dbReference type="STRING" id="626523.GCWU000342_02277"/>
<evidence type="ECO:0000256" key="2">
    <source>
        <dbReference type="ARBA" id="ARBA00004496"/>
    </source>
</evidence>
<feature type="domain" description="PTS EIIC type-2" evidence="16">
    <location>
        <begin position="307"/>
        <end position="699"/>
    </location>
</feature>
<keyword evidence="7" id="KW-0808">Transferase</keyword>
<feature type="transmembrane region" description="Helical" evidence="13">
    <location>
        <begin position="363"/>
        <end position="385"/>
    </location>
</feature>
<dbReference type="PROSITE" id="PS00372">
    <property type="entry name" value="PTS_EIIA_TYPE_2_HIS"/>
    <property type="match status" value="1"/>
</dbReference>
<feature type="transmembrane region" description="Helical" evidence="13">
    <location>
        <begin position="569"/>
        <end position="597"/>
    </location>
</feature>
<keyword evidence="8" id="KW-0598">Phosphotransferase system</keyword>
<dbReference type="SUPFAM" id="SSF55804">
    <property type="entry name" value="Phoshotransferase/anion transport protein"/>
    <property type="match status" value="1"/>
</dbReference>
<dbReference type="InterPro" id="IPR004715">
    <property type="entry name" value="PTS_IIA_fruc"/>
</dbReference>
<evidence type="ECO:0000256" key="3">
    <source>
        <dbReference type="ARBA" id="ARBA00022448"/>
    </source>
</evidence>
<dbReference type="PROSITE" id="PS51099">
    <property type="entry name" value="PTS_EIIB_TYPE_2"/>
    <property type="match status" value="1"/>
</dbReference>
<keyword evidence="9 13" id="KW-0812">Transmembrane</keyword>
<evidence type="ECO:0000256" key="8">
    <source>
        <dbReference type="ARBA" id="ARBA00022683"/>
    </source>
</evidence>
<proteinExistence type="predicted"/>
<dbReference type="Proteomes" id="UP000003494">
    <property type="component" value="Unassembled WGS sequence"/>
</dbReference>
<evidence type="ECO:0000256" key="1">
    <source>
        <dbReference type="ARBA" id="ARBA00004429"/>
    </source>
</evidence>
<dbReference type="FunFam" id="3.40.50.2300:FF:000014">
    <property type="entry name" value="PTS system fructose-like transporter subunit IIB"/>
    <property type="match status" value="1"/>
</dbReference>
<evidence type="ECO:0000259" key="15">
    <source>
        <dbReference type="PROSITE" id="PS51099"/>
    </source>
</evidence>
<feature type="transmembrane region" description="Helical" evidence="13">
    <location>
        <begin position="479"/>
        <end position="502"/>
    </location>
</feature>
<comment type="subcellular location">
    <subcellularLocation>
        <location evidence="1">Cell inner membrane</location>
        <topology evidence="1">Multi-pass membrane protein</topology>
    </subcellularLocation>
    <subcellularLocation>
        <location evidence="2">Cytoplasm</location>
    </subcellularLocation>
</comment>
<dbReference type="Gene3D" id="3.40.50.2300">
    <property type="match status" value="1"/>
</dbReference>
<dbReference type="Pfam" id="PF02302">
    <property type="entry name" value="PTS_IIB"/>
    <property type="match status" value="1"/>
</dbReference>
<dbReference type="InterPro" id="IPR036095">
    <property type="entry name" value="PTS_EIIB-like_sf"/>
</dbReference>
<evidence type="ECO:0000256" key="6">
    <source>
        <dbReference type="ARBA" id="ARBA00022597"/>
    </source>
</evidence>
<feature type="region of interest" description="Disordered" evidence="12">
    <location>
        <begin position="282"/>
        <end position="301"/>
    </location>
</feature>
<dbReference type="GO" id="GO:0005737">
    <property type="term" value="C:cytoplasm"/>
    <property type="evidence" value="ECO:0007669"/>
    <property type="project" value="UniProtKB-SubCell"/>
</dbReference>
<dbReference type="InterPro" id="IPR013014">
    <property type="entry name" value="PTS_EIIC_2"/>
</dbReference>
<feature type="compositionally biased region" description="Basic and acidic residues" evidence="12">
    <location>
        <begin position="156"/>
        <end position="166"/>
    </location>
</feature>
<keyword evidence="3" id="KW-0813">Transport</keyword>
<keyword evidence="11 13" id="KW-0472">Membrane</keyword>
<dbReference type="NCBIfam" id="TIGR01427">
    <property type="entry name" value="PTS_IIC_fructo"/>
    <property type="match status" value="1"/>
</dbReference>
<keyword evidence="10 13" id="KW-1133">Transmembrane helix</keyword>
<evidence type="ECO:0000313" key="17">
    <source>
        <dbReference type="EMBL" id="EEP27582.1"/>
    </source>
</evidence>
<dbReference type="Gene3D" id="3.40.930.10">
    <property type="entry name" value="Mannitol-specific EII, Chain A"/>
    <property type="match status" value="1"/>
</dbReference>
<dbReference type="NCBIfam" id="TIGR00829">
    <property type="entry name" value="FRU"/>
    <property type="match status" value="1"/>
</dbReference>
<evidence type="ECO:0000256" key="11">
    <source>
        <dbReference type="ARBA" id="ARBA00023136"/>
    </source>
</evidence>
<dbReference type="GO" id="GO:0090563">
    <property type="term" value="F:protein-phosphocysteine-sugar phosphotransferase activity"/>
    <property type="evidence" value="ECO:0007669"/>
    <property type="project" value="TreeGrafter"/>
</dbReference>
<feature type="transmembrane region" description="Helical" evidence="13">
    <location>
        <begin position="392"/>
        <end position="415"/>
    </location>
</feature>
<organism evidence="17 18">
    <name type="scientific">Shuttleworthella satelles DSM 14600</name>
    <dbReference type="NCBI Taxonomy" id="626523"/>
    <lineage>
        <taxon>Bacteria</taxon>
        <taxon>Bacillati</taxon>
        <taxon>Bacillota</taxon>
        <taxon>Clostridia</taxon>
        <taxon>Lachnospirales</taxon>
        <taxon>Lachnospiraceae</taxon>
        <taxon>Shuttleworthella</taxon>
    </lineage>
</organism>
<dbReference type="InterPro" id="IPR003353">
    <property type="entry name" value="PTS_IIB_fruc"/>
</dbReference>
<dbReference type="GO" id="GO:0005886">
    <property type="term" value="C:plasma membrane"/>
    <property type="evidence" value="ECO:0007669"/>
    <property type="project" value="UniProtKB-SubCell"/>
</dbReference>
<reference evidence="17" key="1">
    <citation type="submission" date="2009-04" db="EMBL/GenBank/DDBJ databases">
        <authorList>
            <person name="Weinstock G."/>
            <person name="Sodergren E."/>
            <person name="Clifton S."/>
            <person name="Fulton L."/>
            <person name="Fulton B."/>
            <person name="Courtney L."/>
            <person name="Fronick C."/>
            <person name="Harrison M."/>
            <person name="Strong C."/>
            <person name="Farmer C."/>
            <person name="Delahaunty K."/>
            <person name="Markovic C."/>
            <person name="Hall O."/>
            <person name="Minx P."/>
            <person name="Tomlinson C."/>
            <person name="Mitreva M."/>
            <person name="Nelson J."/>
            <person name="Hou S."/>
            <person name="Wollam A."/>
            <person name="Pepin K.H."/>
            <person name="Johnson M."/>
            <person name="Bhonagiri V."/>
            <person name="Nash W.E."/>
            <person name="Warren W."/>
            <person name="Chinwalla A."/>
            <person name="Mardis E.R."/>
            <person name="Wilson R.K."/>
        </authorList>
    </citation>
    <scope>NUCLEOTIDE SEQUENCE [LARGE SCALE GENOMIC DNA]</scope>
    <source>
        <strain evidence="17">DSM 14600</strain>
    </source>
</reference>
<evidence type="ECO:0000256" key="7">
    <source>
        <dbReference type="ARBA" id="ARBA00022679"/>
    </source>
</evidence>
<dbReference type="GO" id="GO:0009401">
    <property type="term" value="P:phosphoenolpyruvate-dependent sugar phosphotransferase system"/>
    <property type="evidence" value="ECO:0007669"/>
    <property type="project" value="UniProtKB-KW"/>
</dbReference>
<feature type="transmembrane region" description="Helical" evidence="13">
    <location>
        <begin position="609"/>
        <end position="628"/>
    </location>
</feature>
<evidence type="ECO:0000256" key="4">
    <source>
        <dbReference type="ARBA" id="ARBA00022475"/>
    </source>
</evidence>
<accession>C4GDV3</accession>
<feature type="transmembrane region" description="Helical" evidence="13">
    <location>
        <begin position="321"/>
        <end position="343"/>
    </location>
</feature>
<dbReference type="eggNOG" id="COG1762">
    <property type="taxonomic scope" value="Bacteria"/>
</dbReference>
<dbReference type="Pfam" id="PF02378">
    <property type="entry name" value="PTS_EIIC"/>
    <property type="match status" value="1"/>
</dbReference>
<evidence type="ECO:0000256" key="12">
    <source>
        <dbReference type="SAM" id="MobiDB-lite"/>
    </source>
</evidence>
<evidence type="ECO:0000259" key="16">
    <source>
        <dbReference type="PROSITE" id="PS51104"/>
    </source>
</evidence>
<dbReference type="PROSITE" id="PS51094">
    <property type="entry name" value="PTS_EIIA_TYPE_2"/>
    <property type="match status" value="1"/>
</dbReference>
<feature type="transmembrane region" description="Helical" evidence="13">
    <location>
        <begin position="435"/>
        <end position="459"/>
    </location>
</feature>
<evidence type="ECO:0000256" key="9">
    <source>
        <dbReference type="ARBA" id="ARBA00022692"/>
    </source>
</evidence>
<keyword evidence="4" id="KW-1003">Cell membrane</keyword>
<evidence type="ECO:0000259" key="14">
    <source>
        <dbReference type="PROSITE" id="PS51094"/>
    </source>
</evidence>
<dbReference type="NCBIfam" id="TIGR00848">
    <property type="entry name" value="fruA"/>
    <property type="match status" value="1"/>
</dbReference>
<dbReference type="InterPro" id="IPR016152">
    <property type="entry name" value="PTrfase/Anion_transptr"/>
</dbReference>
<feature type="transmembrane region" description="Helical" evidence="13">
    <location>
        <begin position="640"/>
        <end position="666"/>
    </location>
</feature>
<dbReference type="CDD" id="cd00211">
    <property type="entry name" value="PTS_IIA_fru"/>
    <property type="match status" value="1"/>
</dbReference>
<dbReference type="eggNOG" id="COG1299">
    <property type="taxonomic scope" value="Bacteria"/>
</dbReference>
<comment type="caution">
    <text evidence="17">The sequence shown here is derived from an EMBL/GenBank/DDBJ whole genome shotgun (WGS) entry which is preliminary data.</text>
</comment>
<evidence type="ECO:0000313" key="18">
    <source>
        <dbReference type="Proteomes" id="UP000003494"/>
    </source>
</evidence>
<protein>
    <submittedName>
        <fullName evidence="17">ATP synthase F1, epsilon subunit</fullName>
    </submittedName>
</protein>
<dbReference type="InterPro" id="IPR003501">
    <property type="entry name" value="PTS_EIIB_2/3"/>
</dbReference>
<dbReference type="EMBL" id="ACIP02000007">
    <property type="protein sequence ID" value="EEP27582.1"/>
    <property type="molecule type" value="Genomic_DNA"/>
</dbReference>
<dbReference type="Pfam" id="PF00359">
    <property type="entry name" value="PTS_EIIA_2"/>
    <property type="match status" value="1"/>
</dbReference>
<dbReference type="SUPFAM" id="SSF52794">
    <property type="entry name" value="PTS system IIB component-like"/>
    <property type="match status" value="1"/>
</dbReference>
<dbReference type="PANTHER" id="PTHR30505:SF28">
    <property type="entry name" value="PTS SYSTEM 2-O-ALPHA-MANNOSYL-D-GLYCERATE-SPECIFIC EIIABC COMPONENT"/>
    <property type="match status" value="1"/>
</dbReference>
<dbReference type="GO" id="GO:0005351">
    <property type="term" value="F:carbohydrate:proton symporter activity"/>
    <property type="evidence" value="ECO:0007669"/>
    <property type="project" value="InterPro"/>
</dbReference>
<dbReference type="eggNOG" id="COG1445">
    <property type="taxonomic scope" value="Bacteria"/>
</dbReference>
<dbReference type="GO" id="GO:0022877">
    <property type="term" value="F:protein-N(PI)-phosphohistidine-fructose phosphotransferase system transporter activity"/>
    <property type="evidence" value="ECO:0007669"/>
    <property type="project" value="InterPro"/>
</dbReference>
<dbReference type="InterPro" id="IPR013011">
    <property type="entry name" value="PTS_EIIB_2"/>
</dbReference>
<evidence type="ECO:0000256" key="5">
    <source>
        <dbReference type="ARBA" id="ARBA00022553"/>
    </source>
</evidence>
<dbReference type="PROSITE" id="PS51104">
    <property type="entry name" value="PTS_EIIC_TYPE_2"/>
    <property type="match status" value="1"/>
</dbReference>
<dbReference type="InterPro" id="IPR050864">
    <property type="entry name" value="Bacterial_PTS_Sugar_Transport"/>
</dbReference>
<evidence type="ECO:0000256" key="10">
    <source>
        <dbReference type="ARBA" id="ARBA00022989"/>
    </source>
</evidence>
<dbReference type="InterPro" id="IPR006327">
    <property type="entry name" value="PTS_IIC_fruc"/>
</dbReference>
<sequence>MRVRDLLAPQSIELNGAPANKKEAIEQMVALMEKRGNIRDIDTYRAGVFAREEEGTTGVGEGIAIPHCKSDAVSAPGLAAMVVPGGVDYEALDDEPVDLIFLIAAPNTKDNVHLEVLSNLSMLLMDEDFTRALKAAKSPEEFLDIIEKAENAKAQKEAAKEAAREEPSDEQANGAGSDKGYVIAVTACPTGIAHTYMAAEAIEKAGEKLGIPVKVETRGSSGPKNILTAEDIQRAAGVVVACDAKVPMDRFDGKHLIECKVADGIHKAEELVTRASVSDAPIYHASGDGGEEEDDKDKETDSIGHQAYTHLMSGVSHMLPFVIGGGIMVALAFLIDTIAGYGASAGSASTGSAFGTMLPLSAFFKYAGGLAMGMMVPVLAGYIAYSIADRPGLAVGFTGGLLATSGNALFASYNWTNLGAFNSFIANFAFQGADGGSTVSGFLGGIAAGFVAGFVVLWLKKLTSKLPASLDGIRPTLIYPLGGIFIISLLMCFIFNPLIGLINAGLSSMLTALADANLLVVMGLILGGMMAIDMGGPINKAAYVFGTGMLSTAAELMDKGASATDPAVIACYVAMAAVMAGGMVPPIGIALATIFFPRKFTKTQRDTKVSLFVMGASFITEAAIPFAAADPLHTIPATLVGSAIAGGLSALFGCTLMAPHGGIFVFATVGNPLFYIIAWFVGSIVTCLLLGLLKKNAEE</sequence>
<keyword evidence="5" id="KW-0597">Phosphoprotein</keyword>
<gene>
    <name evidence="17" type="ORF">GCWU000342_02277</name>
</gene>
<feature type="domain" description="PTS EIIB type-2" evidence="15">
    <location>
        <begin position="182"/>
        <end position="277"/>
    </location>
</feature>
<feature type="region of interest" description="Disordered" evidence="12">
    <location>
        <begin position="156"/>
        <end position="176"/>
    </location>
</feature>
<evidence type="ECO:0000256" key="13">
    <source>
        <dbReference type="SAM" id="Phobius"/>
    </source>
</evidence>
<dbReference type="InterPro" id="IPR003352">
    <property type="entry name" value="PTS_EIIC"/>
</dbReference>
<dbReference type="InterPro" id="IPR002178">
    <property type="entry name" value="PTS_EIIA_type-2_dom"/>
</dbReference>
<keyword evidence="6" id="KW-0762">Sugar transport</keyword>
<name>C4GDV3_9FIRM</name>